<organism evidence="1 2">
    <name type="scientific">Gossypium darwinii</name>
    <name type="common">Darwin's cotton</name>
    <name type="synonym">Gossypium barbadense var. darwinii</name>
    <dbReference type="NCBI Taxonomy" id="34276"/>
    <lineage>
        <taxon>Eukaryota</taxon>
        <taxon>Viridiplantae</taxon>
        <taxon>Streptophyta</taxon>
        <taxon>Embryophyta</taxon>
        <taxon>Tracheophyta</taxon>
        <taxon>Spermatophyta</taxon>
        <taxon>Magnoliopsida</taxon>
        <taxon>eudicotyledons</taxon>
        <taxon>Gunneridae</taxon>
        <taxon>Pentapetalae</taxon>
        <taxon>rosids</taxon>
        <taxon>malvids</taxon>
        <taxon>Malvales</taxon>
        <taxon>Malvaceae</taxon>
        <taxon>Malvoideae</taxon>
        <taxon>Gossypium</taxon>
    </lineage>
</organism>
<gene>
    <name evidence="1" type="ORF">ES288_A12G068300v1</name>
</gene>
<sequence length="87" mass="10552">MVFQMLSLQKLEHVSKLSLLRLSWGFDRFNWRAIQSLLLRRWLHPNLITNTDAHTLAGEGRRFSVPRYWIEEALEMVEWTAERDRQR</sequence>
<protein>
    <submittedName>
        <fullName evidence="1">Uncharacterized protein</fullName>
    </submittedName>
</protein>
<dbReference type="Proteomes" id="UP000323506">
    <property type="component" value="Chromosome A12"/>
</dbReference>
<keyword evidence="2" id="KW-1185">Reference proteome</keyword>
<accession>A0A5D2E7A7</accession>
<reference evidence="1 2" key="1">
    <citation type="submission" date="2019-06" db="EMBL/GenBank/DDBJ databases">
        <title>WGS assembly of Gossypium darwinii.</title>
        <authorList>
            <person name="Chen Z.J."/>
            <person name="Sreedasyam A."/>
            <person name="Ando A."/>
            <person name="Song Q."/>
            <person name="De L."/>
            <person name="Hulse-Kemp A."/>
            <person name="Ding M."/>
            <person name="Ye W."/>
            <person name="Kirkbride R."/>
            <person name="Jenkins J."/>
            <person name="Plott C."/>
            <person name="Lovell J."/>
            <person name="Lin Y.-M."/>
            <person name="Vaughn R."/>
            <person name="Liu B."/>
            <person name="Li W."/>
            <person name="Simpson S."/>
            <person name="Scheffler B."/>
            <person name="Saski C."/>
            <person name="Grover C."/>
            <person name="Hu G."/>
            <person name="Conover J."/>
            <person name="Carlson J."/>
            <person name="Shu S."/>
            <person name="Boston L."/>
            <person name="Williams M."/>
            <person name="Peterson D."/>
            <person name="Mcgee K."/>
            <person name="Jones D."/>
            <person name="Wendel J."/>
            <person name="Stelly D."/>
            <person name="Grimwood J."/>
            <person name="Schmutz J."/>
        </authorList>
    </citation>
    <scope>NUCLEOTIDE SEQUENCE [LARGE SCALE GENOMIC DNA]</scope>
    <source>
        <strain evidence="1">1808015.09</strain>
    </source>
</reference>
<evidence type="ECO:0000313" key="2">
    <source>
        <dbReference type="Proteomes" id="UP000323506"/>
    </source>
</evidence>
<evidence type="ECO:0000313" key="1">
    <source>
        <dbReference type="EMBL" id="TYG89031.1"/>
    </source>
</evidence>
<name>A0A5D2E7A7_GOSDA</name>
<proteinExistence type="predicted"/>
<dbReference type="AlphaFoldDB" id="A0A5D2E7A7"/>
<dbReference type="EMBL" id="CM017699">
    <property type="protein sequence ID" value="TYG89031.1"/>
    <property type="molecule type" value="Genomic_DNA"/>
</dbReference>